<dbReference type="Pfam" id="PF13516">
    <property type="entry name" value="LRR_6"/>
    <property type="match status" value="3"/>
</dbReference>
<comment type="subcellular location">
    <subcellularLocation>
        <location evidence="1">Cytoplasm</location>
        <location evidence="1">Cytoskeleton</location>
        <location evidence="1">Cilium axoneme</location>
    </subcellularLocation>
</comment>
<keyword evidence="4" id="KW-1185">Reference proteome</keyword>
<gene>
    <name evidence="3" type="ORF">CEUSTIGMA_g6114.t1</name>
</gene>
<accession>A0A250X6K0</accession>
<dbReference type="InterPro" id="IPR001611">
    <property type="entry name" value="Leu-rich_rpt"/>
</dbReference>
<dbReference type="SUPFAM" id="SSF52047">
    <property type="entry name" value="RNI-like"/>
    <property type="match status" value="1"/>
</dbReference>
<dbReference type="InterPro" id="IPR032675">
    <property type="entry name" value="LRR_dom_sf"/>
</dbReference>
<evidence type="ECO:0000256" key="2">
    <source>
        <dbReference type="SAM" id="MobiDB-lite"/>
    </source>
</evidence>
<dbReference type="PANTHER" id="PTHR24114">
    <property type="entry name" value="LEUCINE RICH REPEAT FAMILY PROTEIN"/>
    <property type="match status" value="1"/>
</dbReference>
<evidence type="ECO:0000256" key="1">
    <source>
        <dbReference type="ARBA" id="ARBA00004430"/>
    </source>
</evidence>
<proteinExistence type="predicted"/>
<organism evidence="3 4">
    <name type="scientific">Chlamydomonas eustigma</name>
    <dbReference type="NCBI Taxonomy" id="1157962"/>
    <lineage>
        <taxon>Eukaryota</taxon>
        <taxon>Viridiplantae</taxon>
        <taxon>Chlorophyta</taxon>
        <taxon>core chlorophytes</taxon>
        <taxon>Chlorophyceae</taxon>
        <taxon>CS clade</taxon>
        <taxon>Chlamydomonadales</taxon>
        <taxon>Chlamydomonadaceae</taxon>
        <taxon>Chlamydomonas</taxon>
    </lineage>
</organism>
<dbReference type="OrthoDB" id="525043at2759"/>
<dbReference type="GO" id="GO:0005930">
    <property type="term" value="C:axoneme"/>
    <property type="evidence" value="ECO:0007669"/>
    <property type="project" value="UniProtKB-SubCell"/>
</dbReference>
<comment type="caution">
    <text evidence="3">The sequence shown here is derived from an EMBL/GenBank/DDBJ whole genome shotgun (WGS) entry which is preliminary data.</text>
</comment>
<reference evidence="3 4" key="1">
    <citation type="submission" date="2017-08" db="EMBL/GenBank/DDBJ databases">
        <title>Acidophilic green algal genome provides insights into adaptation to an acidic environment.</title>
        <authorList>
            <person name="Hirooka S."/>
            <person name="Hirose Y."/>
            <person name="Kanesaki Y."/>
            <person name="Higuchi S."/>
            <person name="Fujiwara T."/>
            <person name="Onuma R."/>
            <person name="Era A."/>
            <person name="Ohbayashi R."/>
            <person name="Uzuka A."/>
            <person name="Nozaki H."/>
            <person name="Yoshikawa H."/>
            <person name="Miyagishima S.Y."/>
        </authorList>
    </citation>
    <scope>NUCLEOTIDE SEQUENCE [LARGE SCALE GENOMIC DNA]</scope>
    <source>
        <strain evidence="3 4">NIES-2499</strain>
    </source>
</reference>
<dbReference type="Gene3D" id="3.80.10.10">
    <property type="entry name" value="Ribonuclease Inhibitor"/>
    <property type="match status" value="3"/>
</dbReference>
<sequence>MGCLCSTPAVEITTPPTVIAPSIHVKPSSNEFGADKRKLDAPSLLDISIVNIPDSGIRNDETTLPDSPLWEPIVPLTERAVHPLFLSAVCQLEVVLPDRGSVKLADLYTYEVVFHFIKQHTQDTQISLVETLALMLLEDEESKALMRPSSSSMPYRRPSSSSGRDSASSLTDSPISIRQSFEAKSPKEALRNVLEKYVAWAGGAKPFHGPTNYFLSHAWSYKLGDLRDMCKQHYETVSGSEYKYFPIFYWIDIFAVAQNFTGDFQKHPDGNFPAVIRVSEGVVFTIHPWKNAIAPSRIWCLFEAVTAVEFGVNLELLVESEFRNTKMSKQQLLNSLQEAVSGLDVSKAKATVESDREMIIGMVKKREGGVEKFNALMQGLLQHRMLEALLLRYISTQDIQQARELIKMGAKFYRRILKFKNIRLSDETAEIIGAALGDCLKSLDLSPSNEKGQLTEKGVRAIAAGLSKSTSLVELDLSYHQQIGEDGVHALTSALKGKNCNTSLTTLKLVKCGIDDEGAAELGELLKVNESLVKIDIGANDDIKEKGAQALMTSLHGNMTLRCLDLHAVDLGHKGSWTALGLMIHANKGLEILVLNHCGLTQTAMEQVGSGLSNNKTLRLLDLSNNHLIGGKGAVALSVFLPQNSGLVELSLRDCNIDIEGGLALKEALRTNVGLVHLDIGSNLVKRNDWEEMVKHDSTIKALVSVDIPSSKPSSAAAIPWIPRVLSNGGARREFLTSLTSSGHLLLQSPTGASKGLVGDFLPIAGSSEDVMQAMQRASILKTGLSTIAPQNQHSIFTPGSRIGLLIGSGADGEESGSRMLQNSVSQSDWRTKSLRIASMPIIRNVDPLMSPTSATSASLLAGKSANSSSTTATPLISIKRLDASESTKALNGAGKKTASAAVTSEMIGATAVKGNNKGSNMVTPLPAVAGAVKSKQGLSKSADEQVVAAGVISSRVLSPSSGSKKHSLPSSKAGRVIKKISSIAEEDAAVAPTAAVVRVLPSSVKVK</sequence>
<name>A0A250X6K0_9CHLO</name>
<dbReference type="SMART" id="SM00368">
    <property type="entry name" value="LRR_RI"/>
    <property type="match status" value="7"/>
</dbReference>
<protein>
    <submittedName>
        <fullName evidence="3">Uncharacterized protein</fullName>
    </submittedName>
</protein>
<dbReference type="PANTHER" id="PTHR24114:SF2">
    <property type="entry name" value="F-BOX DOMAIN-CONTAINING PROTEIN-RELATED"/>
    <property type="match status" value="1"/>
</dbReference>
<dbReference type="AlphaFoldDB" id="A0A250X6K0"/>
<evidence type="ECO:0000313" key="4">
    <source>
        <dbReference type="Proteomes" id="UP000232323"/>
    </source>
</evidence>
<feature type="compositionally biased region" description="Low complexity" evidence="2">
    <location>
        <begin position="147"/>
        <end position="169"/>
    </location>
</feature>
<dbReference type="InterPro" id="IPR052394">
    <property type="entry name" value="LRR-containing"/>
</dbReference>
<dbReference type="EMBL" id="BEGY01000034">
    <property type="protein sequence ID" value="GAX78676.1"/>
    <property type="molecule type" value="Genomic_DNA"/>
</dbReference>
<evidence type="ECO:0000313" key="3">
    <source>
        <dbReference type="EMBL" id="GAX78676.1"/>
    </source>
</evidence>
<feature type="region of interest" description="Disordered" evidence="2">
    <location>
        <begin position="145"/>
        <end position="173"/>
    </location>
</feature>
<dbReference type="Proteomes" id="UP000232323">
    <property type="component" value="Unassembled WGS sequence"/>
</dbReference>